<dbReference type="Proteomes" id="UP000222542">
    <property type="component" value="Unassembled WGS sequence"/>
</dbReference>
<accession>A0A2G2Z9E3</accession>
<proteinExistence type="predicted"/>
<name>A0A2G2Z9E3_CAPAN</name>
<dbReference type="EMBL" id="AYRZ02000006">
    <property type="protein sequence ID" value="PHT78618.1"/>
    <property type="molecule type" value="Genomic_DNA"/>
</dbReference>
<comment type="caution">
    <text evidence="1">The sequence shown here is derived from an EMBL/GenBank/DDBJ whole genome shotgun (WGS) entry which is preliminary data.</text>
</comment>
<reference evidence="1 2" key="2">
    <citation type="journal article" date="2017" name="Genome Biol.">
        <title>New reference genome sequences of hot pepper reveal the massive evolution of plant disease-resistance genes by retroduplication.</title>
        <authorList>
            <person name="Kim S."/>
            <person name="Park J."/>
            <person name="Yeom S.I."/>
            <person name="Kim Y.M."/>
            <person name="Seo E."/>
            <person name="Kim K.T."/>
            <person name="Kim M.S."/>
            <person name="Lee J.M."/>
            <person name="Cheong K."/>
            <person name="Shin H.S."/>
            <person name="Kim S.B."/>
            <person name="Han K."/>
            <person name="Lee J."/>
            <person name="Park M."/>
            <person name="Lee H.A."/>
            <person name="Lee H.Y."/>
            <person name="Lee Y."/>
            <person name="Oh S."/>
            <person name="Lee J.H."/>
            <person name="Choi E."/>
            <person name="Choi E."/>
            <person name="Lee S.E."/>
            <person name="Jeon J."/>
            <person name="Kim H."/>
            <person name="Choi G."/>
            <person name="Song H."/>
            <person name="Lee J."/>
            <person name="Lee S.C."/>
            <person name="Kwon J.K."/>
            <person name="Lee H.Y."/>
            <person name="Koo N."/>
            <person name="Hong Y."/>
            <person name="Kim R.W."/>
            <person name="Kang W.H."/>
            <person name="Huh J.H."/>
            <person name="Kang B.C."/>
            <person name="Yang T.J."/>
            <person name="Lee Y.H."/>
            <person name="Bennetzen J.L."/>
            <person name="Choi D."/>
        </authorList>
    </citation>
    <scope>NUCLEOTIDE SEQUENCE [LARGE SCALE GENOMIC DNA]</scope>
    <source>
        <strain evidence="2">cv. CM334</strain>
    </source>
</reference>
<evidence type="ECO:0000313" key="2">
    <source>
        <dbReference type="Proteomes" id="UP000222542"/>
    </source>
</evidence>
<dbReference type="Gramene" id="PHT78618">
    <property type="protein sequence ID" value="PHT78618"/>
    <property type="gene ID" value="T459_16670"/>
</dbReference>
<gene>
    <name evidence="1" type="ORF">T459_16670</name>
</gene>
<organism evidence="1 2">
    <name type="scientific">Capsicum annuum</name>
    <name type="common">Capsicum pepper</name>
    <dbReference type="NCBI Taxonomy" id="4072"/>
    <lineage>
        <taxon>Eukaryota</taxon>
        <taxon>Viridiplantae</taxon>
        <taxon>Streptophyta</taxon>
        <taxon>Embryophyta</taxon>
        <taxon>Tracheophyta</taxon>
        <taxon>Spermatophyta</taxon>
        <taxon>Magnoliopsida</taxon>
        <taxon>eudicotyledons</taxon>
        <taxon>Gunneridae</taxon>
        <taxon>Pentapetalae</taxon>
        <taxon>asterids</taxon>
        <taxon>lamiids</taxon>
        <taxon>Solanales</taxon>
        <taxon>Solanaceae</taxon>
        <taxon>Solanoideae</taxon>
        <taxon>Capsiceae</taxon>
        <taxon>Capsicum</taxon>
    </lineage>
</organism>
<keyword evidence="2" id="KW-1185">Reference proteome</keyword>
<reference evidence="1 2" key="1">
    <citation type="journal article" date="2014" name="Nat. Genet.">
        <title>Genome sequence of the hot pepper provides insights into the evolution of pungency in Capsicum species.</title>
        <authorList>
            <person name="Kim S."/>
            <person name="Park M."/>
            <person name="Yeom S.I."/>
            <person name="Kim Y.M."/>
            <person name="Lee J.M."/>
            <person name="Lee H.A."/>
            <person name="Seo E."/>
            <person name="Choi J."/>
            <person name="Cheong K."/>
            <person name="Kim K.T."/>
            <person name="Jung K."/>
            <person name="Lee G.W."/>
            <person name="Oh S.K."/>
            <person name="Bae C."/>
            <person name="Kim S.B."/>
            <person name="Lee H.Y."/>
            <person name="Kim S.Y."/>
            <person name="Kim M.S."/>
            <person name="Kang B.C."/>
            <person name="Jo Y.D."/>
            <person name="Yang H.B."/>
            <person name="Jeong H.J."/>
            <person name="Kang W.H."/>
            <person name="Kwon J.K."/>
            <person name="Shin C."/>
            <person name="Lim J.Y."/>
            <person name="Park J.H."/>
            <person name="Huh J.H."/>
            <person name="Kim J.S."/>
            <person name="Kim B.D."/>
            <person name="Cohen O."/>
            <person name="Paran I."/>
            <person name="Suh M.C."/>
            <person name="Lee S.B."/>
            <person name="Kim Y.K."/>
            <person name="Shin Y."/>
            <person name="Noh S.J."/>
            <person name="Park J."/>
            <person name="Seo Y.S."/>
            <person name="Kwon S.Y."/>
            <person name="Kim H.A."/>
            <person name="Park J.M."/>
            <person name="Kim H.J."/>
            <person name="Choi S.B."/>
            <person name="Bosland P.W."/>
            <person name="Reeves G."/>
            <person name="Jo S.H."/>
            <person name="Lee B.W."/>
            <person name="Cho H.T."/>
            <person name="Choi H.S."/>
            <person name="Lee M.S."/>
            <person name="Yu Y."/>
            <person name="Do Choi Y."/>
            <person name="Park B.S."/>
            <person name="van Deynze A."/>
            <person name="Ashrafi H."/>
            <person name="Hill T."/>
            <person name="Kim W.T."/>
            <person name="Pai H.S."/>
            <person name="Ahn H.K."/>
            <person name="Yeam I."/>
            <person name="Giovannoni J.J."/>
            <person name="Rose J.K."/>
            <person name="Sorensen I."/>
            <person name="Lee S.J."/>
            <person name="Kim R.W."/>
            <person name="Choi I.Y."/>
            <person name="Choi B.S."/>
            <person name="Lim J.S."/>
            <person name="Lee Y.H."/>
            <person name="Choi D."/>
        </authorList>
    </citation>
    <scope>NUCLEOTIDE SEQUENCE [LARGE SCALE GENOMIC DNA]</scope>
    <source>
        <strain evidence="2">cv. CM334</strain>
    </source>
</reference>
<protein>
    <submittedName>
        <fullName evidence="1">Uncharacterized protein</fullName>
    </submittedName>
</protein>
<sequence length="124" mass="13849">MSCNLMSLGFKTVDKLSCRQSIASTWVLSSANSACSSILALACSRSMFKVFTTWWLIVTGVKWTTEDPLQLDDIDMTSEWVEEVENSSPTQWLDRFGSGLDRNELNTPQFTAVIFGAIDHIFGL</sequence>
<dbReference type="AlphaFoldDB" id="A0A2G2Z9E3"/>
<evidence type="ECO:0000313" key="1">
    <source>
        <dbReference type="EMBL" id="PHT78618.1"/>
    </source>
</evidence>